<dbReference type="PIRSF" id="PIRSF000390">
    <property type="entry name" value="PLP_StrS"/>
    <property type="match status" value="1"/>
</dbReference>
<evidence type="ECO:0000256" key="4">
    <source>
        <dbReference type="RuleBase" id="RU004508"/>
    </source>
</evidence>
<evidence type="ECO:0000256" key="3">
    <source>
        <dbReference type="PIRSR" id="PIRSR000390-2"/>
    </source>
</evidence>
<sequence length="433" mass="48554">MFNWTYLDGLSNYNIISRYSFNIINFMKIPFSPPYIDEAVINEVVDSLRSGWITSGPKVKALEEEIKSFSGAKEVLCVNSWTSGAIMMLRWLGVKEGDEVIVPAYTYSATALAVLHAGAKPVMVDSGTDFNISVEAVRKAITPKTKAIIPVDIAGFPCDYERIMALVQEPEMVKLFRSESPVQEKLGRILVMNDAAHSLGARYSSRQRTGCETDVAIFSLHAVKNVTTAEGGAICLNLPKPFDNTELYKELRMTSLNCQTKDAFSKSKAGGWRYDIVGFGMKINMADVNAAIGLAQIREYPELLKERKRVFNAYSDAFSACDWAIVPPSVDGEKESSYHIYALRIKDFTEEQRDRMIDEIAKSEVAVNVHFIPMPMLSFFKSMGYDIKDYPQAYQNFKSEISLPIYPQLDSEKLNFIIETVKAAYATVIAENR</sequence>
<keyword evidence="5" id="KW-0808">Transferase</keyword>
<protein>
    <submittedName>
        <fullName evidence="5">DegT/DnrJ/EryC1/StrS family aminotransferase</fullName>
    </submittedName>
</protein>
<reference evidence="6" key="1">
    <citation type="submission" date="2023-07" db="EMBL/GenBank/DDBJ databases">
        <title>A gut symbiont ubiquitin homologue binds and inactivates peptidyl-prolyl isomerase to mediate the interbacterial arms race in the human gut.</title>
        <authorList>
            <person name="Jiang K."/>
            <person name="Li W."/>
            <person name="Tong M."/>
            <person name="Xu J."/>
            <person name="Chen Z."/>
            <person name="Yang Y."/>
            <person name="Zang Y."/>
            <person name="Jiao X."/>
            <person name="Liu C."/>
            <person name="Lim B."/>
            <person name="Jiang X."/>
            <person name="Wang J."/>
            <person name="Wu D."/>
            <person name="Wang M."/>
            <person name="Liu S.-J."/>
            <person name="Shao F."/>
            <person name="Gao X."/>
        </authorList>
    </citation>
    <scope>NUCLEOTIDE SEQUENCE [LARGE SCALE GENOMIC DNA]</scope>
    <source>
        <strain evidence="6">GS077</strain>
    </source>
</reference>
<proteinExistence type="inferred from homology"/>
<dbReference type="InterPro" id="IPR015424">
    <property type="entry name" value="PyrdxlP-dep_Trfase"/>
</dbReference>
<feature type="active site" description="Proton acceptor" evidence="2">
    <location>
        <position position="224"/>
    </location>
</feature>
<dbReference type="Pfam" id="PF01041">
    <property type="entry name" value="DegT_DnrJ_EryC1"/>
    <property type="match status" value="2"/>
</dbReference>
<dbReference type="Gene3D" id="3.40.640.10">
    <property type="entry name" value="Type I PLP-dependent aspartate aminotransferase-like (Major domain)"/>
    <property type="match status" value="1"/>
</dbReference>
<comment type="similarity">
    <text evidence="1 4">Belongs to the DegT/DnrJ/EryC1 family.</text>
</comment>
<keyword evidence="3 4" id="KW-0663">Pyridoxal phosphate</keyword>
<evidence type="ECO:0000256" key="2">
    <source>
        <dbReference type="PIRSR" id="PIRSR000390-1"/>
    </source>
</evidence>
<reference evidence="5 6" key="2">
    <citation type="submission" date="2023-08" db="EMBL/GenBank/DDBJ databases">
        <authorList>
            <person name="Du M."/>
            <person name="Liu C."/>
            <person name="Liu S.-J."/>
        </authorList>
    </citation>
    <scope>NUCLEOTIDE SEQUENCE [LARGE SCALE GENOMIC DNA]</scope>
    <source>
        <strain evidence="5 6">GS077</strain>
    </source>
</reference>
<dbReference type="PANTHER" id="PTHR30244">
    <property type="entry name" value="TRANSAMINASE"/>
    <property type="match status" value="1"/>
</dbReference>
<feature type="modified residue" description="N6-(pyridoxal phosphate)lysine" evidence="3">
    <location>
        <position position="224"/>
    </location>
</feature>
<gene>
    <name evidence="5" type="ORF">BFGS077_000628</name>
</gene>
<dbReference type="Proteomes" id="UP001258434">
    <property type="component" value="Unassembled WGS sequence"/>
</dbReference>
<dbReference type="InterPro" id="IPR015422">
    <property type="entry name" value="PyrdxlP-dep_Trfase_small"/>
</dbReference>
<dbReference type="CDD" id="cd00616">
    <property type="entry name" value="AHBA_syn"/>
    <property type="match status" value="1"/>
</dbReference>
<dbReference type="InterPro" id="IPR000653">
    <property type="entry name" value="DegT/StrS_aminotransferase"/>
</dbReference>
<comment type="caution">
    <text evidence="5">The sequence shown here is derived from an EMBL/GenBank/DDBJ whole genome shotgun (WGS) entry which is preliminary data.</text>
</comment>
<dbReference type="EMBL" id="JAVFHL010000001">
    <property type="protein sequence ID" value="MDT6975379.1"/>
    <property type="molecule type" value="Genomic_DNA"/>
</dbReference>
<dbReference type="SUPFAM" id="SSF53383">
    <property type="entry name" value="PLP-dependent transferases"/>
    <property type="match status" value="1"/>
</dbReference>
<dbReference type="InterPro" id="IPR015421">
    <property type="entry name" value="PyrdxlP-dep_Trfase_major"/>
</dbReference>
<name>A0ABD5FUT6_BACFG</name>
<dbReference type="GO" id="GO:0008483">
    <property type="term" value="F:transaminase activity"/>
    <property type="evidence" value="ECO:0007669"/>
    <property type="project" value="UniProtKB-KW"/>
</dbReference>
<evidence type="ECO:0000313" key="5">
    <source>
        <dbReference type="EMBL" id="MDT6975379.1"/>
    </source>
</evidence>
<accession>A0ABD5FUT6</accession>
<dbReference type="Gene3D" id="3.90.1150.10">
    <property type="entry name" value="Aspartate Aminotransferase, domain 1"/>
    <property type="match status" value="1"/>
</dbReference>
<dbReference type="AlphaFoldDB" id="A0ABD5FUT6"/>
<keyword evidence="5" id="KW-0032">Aminotransferase</keyword>
<organism evidence="5 6">
    <name type="scientific">Bacteroides fragilis</name>
    <dbReference type="NCBI Taxonomy" id="817"/>
    <lineage>
        <taxon>Bacteria</taxon>
        <taxon>Pseudomonadati</taxon>
        <taxon>Bacteroidota</taxon>
        <taxon>Bacteroidia</taxon>
        <taxon>Bacteroidales</taxon>
        <taxon>Bacteroidaceae</taxon>
        <taxon>Bacteroides</taxon>
    </lineage>
</organism>
<evidence type="ECO:0000313" key="6">
    <source>
        <dbReference type="Proteomes" id="UP001258434"/>
    </source>
</evidence>
<dbReference type="PANTHER" id="PTHR30244:SF34">
    <property type="entry name" value="DTDP-4-AMINO-4,6-DIDEOXYGALACTOSE TRANSAMINASE"/>
    <property type="match status" value="1"/>
</dbReference>
<evidence type="ECO:0000256" key="1">
    <source>
        <dbReference type="ARBA" id="ARBA00037999"/>
    </source>
</evidence>